<dbReference type="GO" id="GO:0051301">
    <property type="term" value="P:cell division"/>
    <property type="evidence" value="ECO:0007669"/>
    <property type="project" value="InterPro"/>
</dbReference>
<dbReference type="PANTHER" id="PTHR30474">
    <property type="entry name" value="CELL CYCLE PROTEIN"/>
    <property type="match status" value="1"/>
</dbReference>
<dbReference type="GO" id="GO:0008360">
    <property type="term" value="P:regulation of cell shape"/>
    <property type="evidence" value="ECO:0007669"/>
    <property type="project" value="UniProtKB-KW"/>
</dbReference>
<organism evidence="7">
    <name type="scientific">Anaerococcus vaginalis</name>
    <dbReference type="NCBI Taxonomy" id="33037"/>
    <lineage>
        <taxon>Bacteria</taxon>
        <taxon>Bacillati</taxon>
        <taxon>Bacillota</taxon>
        <taxon>Tissierellia</taxon>
        <taxon>Tissierellales</taxon>
        <taxon>Peptoniphilaceae</taxon>
        <taxon>Anaerococcus</taxon>
    </lineage>
</organism>
<evidence type="ECO:0000256" key="5">
    <source>
        <dbReference type="ARBA" id="ARBA00023136"/>
    </source>
</evidence>
<evidence type="ECO:0000256" key="1">
    <source>
        <dbReference type="ARBA" id="ARBA00004141"/>
    </source>
</evidence>
<feature type="transmembrane region" description="Helical" evidence="6">
    <location>
        <begin position="71"/>
        <end position="88"/>
    </location>
</feature>
<dbReference type="Pfam" id="PF01098">
    <property type="entry name" value="FTSW_RODA_SPOVE"/>
    <property type="match status" value="1"/>
</dbReference>
<feature type="transmembrane region" description="Helical" evidence="6">
    <location>
        <begin position="261"/>
        <end position="287"/>
    </location>
</feature>
<feature type="transmembrane region" description="Helical" evidence="6">
    <location>
        <begin position="299"/>
        <end position="317"/>
    </location>
</feature>
<keyword evidence="5 6" id="KW-0472">Membrane</keyword>
<accession>A0A6N2U447</accession>
<dbReference type="EMBL" id="CACRSW010000028">
    <property type="protein sequence ID" value="VYT10236.1"/>
    <property type="molecule type" value="Genomic_DNA"/>
</dbReference>
<keyword evidence="3" id="KW-0133">Cell shape</keyword>
<feature type="transmembrane region" description="Helical" evidence="6">
    <location>
        <begin position="46"/>
        <end position="64"/>
    </location>
</feature>
<keyword evidence="2 6" id="KW-0812">Transmembrane</keyword>
<dbReference type="SUPFAM" id="SSF103501">
    <property type="entry name" value="Respiratory nitrate reductase 1 gamma chain"/>
    <property type="match status" value="1"/>
</dbReference>
<evidence type="ECO:0000256" key="3">
    <source>
        <dbReference type="ARBA" id="ARBA00022960"/>
    </source>
</evidence>
<keyword evidence="4 6" id="KW-1133">Transmembrane helix</keyword>
<evidence type="ECO:0000256" key="6">
    <source>
        <dbReference type="SAM" id="Phobius"/>
    </source>
</evidence>
<name>A0A6N2U447_9FIRM</name>
<dbReference type="InterPro" id="IPR011923">
    <property type="entry name" value="RodA/MrdB"/>
</dbReference>
<dbReference type="GO" id="GO:0032153">
    <property type="term" value="C:cell division site"/>
    <property type="evidence" value="ECO:0007669"/>
    <property type="project" value="TreeGrafter"/>
</dbReference>
<feature type="transmembrane region" description="Helical" evidence="6">
    <location>
        <begin position="138"/>
        <end position="156"/>
    </location>
</feature>
<dbReference type="InterPro" id="IPR001182">
    <property type="entry name" value="FtsW/RodA"/>
</dbReference>
<evidence type="ECO:0000313" key="7">
    <source>
        <dbReference type="EMBL" id="VYT10236.1"/>
    </source>
</evidence>
<dbReference type="GO" id="GO:0015648">
    <property type="term" value="F:lipid-linked peptidoglycan transporter activity"/>
    <property type="evidence" value="ECO:0007669"/>
    <property type="project" value="TreeGrafter"/>
</dbReference>
<feature type="transmembrane region" description="Helical" evidence="6">
    <location>
        <begin position="12"/>
        <end position="34"/>
    </location>
</feature>
<comment type="subcellular location">
    <subcellularLocation>
        <location evidence="1">Membrane</location>
        <topology evidence="1">Multi-pass membrane protein</topology>
    </subcellularLocation>
</comment>
<feature type="transmembrane region" description="Helical" evidence="6">
    <location>
        <begin position="337"/>
        <end position="355"/>
    </location>
</feature>
<sequence>MFNIKKKEFKKFDWLLFLSTTFLSIYGLFVLYSAFSGNFSEIKSQIIASILGFSFIILICTMDLDVLKKAAYPVYGVSLLLLILTIFLGQGAERWGSNSWLIIGPVQIQPSEITKIGIIFALAAYLEKYKEEINNPSRLIKTLIFAFLPIVFILLQPDFGTAMVYIFFIAVMLFLAGLSWKWIVGLLAVSVLGALFLLLNLKGYKADRIHDFLDPSRDTSGSGWQQQQGLIAIASGMLSGRGFMQGTQAQYGYIPEKESDFIFSVLAEELGFIGAILMLIAFVIMIYRLLTISKNSRNSFISLMVAGICAMFFVHIFENVAMTIGLMPVTGIPLPFFSSGGTFLLICFINIGLALSASMQKSSYDIEDTSYYETIKFKNTPNKNINLSENK</sequence>
<dbReference type="GO" id="GO:0005886">
    <property type="term" value="C:plasma membrane"/>
    <property type="evidence" value="ECO:0007669"/>
    <property type="project" value="TreeGrafter"/>
</dbReference>
<dbReference type="AlphaFoldDB" id="A0A6N2U447"/>
<evidence type="ECO:0000256" key="4">
    <source>
        <dbReference type="ARBA" id="ARBA00022989"/>
    </source>
</evidence>
<feature type="transmembrane region" description="Helical" evidence="6">
    <location>
        <begin position="108"/>
        <end position="126"/>
    </location>
</feature>
<gene>
    <name evidence="7" type="primary">mrdB</name>
    <name evidence="7" type="ORF">AVLFYP127_00850</name>
</gene>
<reference evidence="7" key="1">
    <citation type="submission" date="2019-11" db="EMBL/GenBank/DDBJ databases">
        <authorList>
            <person name="Feng L."/>
        </authorList>
    </citation>
    <scope>NUCLEOTIDE SEQUENCE</scope>
    <source>
        <strain evidence="7">AvaginalisLFYP127</strain>
    </source>
</reference>
<dbReference type="RefSeq" id="WP_070736908.1">
    <property type="nucleotide sequence ID" value="NZ_CACRSW010000028.1"/>
</dbReference>
<protein>
    <submittedName>
        <fullName evidence="7">Rod shape-determining protein RodA</fullName>
    </submittedName>
</protein>
<dbReference type="InterPro" id="IPR036197">
    <property type="entry name" value="NarG-like_sf"/>
</dbReference>
<dbReference type="NCBIfam" id="TIGR02210">
    <property type="entry name" value="rodA_shape"/>
    <property type="match status" value="1"/>
</dbReference>
<evidence type="ECO:0000256" key="2">
    <source>
        <dbReference type="ARBA" id="ARBA00022692"/>
    </source>
</evidence>
<dbReference type="PANTHER" id="PTHR30474:SF1">
    <property type="entry name" value="PEPTIDOGLYCAN GLYCOSYLTRANSFERASE MRDB"/>
    <property type="match status" value="1"/>
</dbReference>
<feature type="transmembrane region" description="Helical" evidence="6">
    <location>
        <begin position="162"/>
        <end position="178"/>
    </location>
</feature>
<feature type="transmembrane region" description="Helical" evidence="6">
    <location>
        <begin position="183"/>
        <end position="201"/>
    </location>
</feature>
<proteinExistence type="predicted"/>